<comment type="caution">
    <text evidence="1">The sequence shown here is derived from an EMBL/GenBank/DDBJ whole genome shotgun (WGS) entry which is preliminary data.</text>
</comment>
<proteinExistence type="predicted"/>
<evidence type="ECO:0000313" key="2">
    <source>
        <dbReference type="Proteomes" id="UP000030001"/>
    </source>
</evidence>
<dbReference type="EMBL" id="JROC01000027">
    <property type="protein sequence ID" value="KGL67161.1"/>
    <property type="molecule type" value="Genomic_DNA"/>
</dbReference>
<dbReference type="AlphaFoldDB" id="A0A099YCK8"/>
<evidence type="ECO:0000313" key="1">
    <source>
        <dbReference type="EMBL" id="KGL67161.1"/>
    </source>
</evidence>
<organism evidence="1 2">
    <name type="scientific">Limosilactobacillus mucosae</name>
    <name type="common">Lactobacillus mucosae</name>
    <dbReference type="NCBI Taxonomy" id="97478"/>
    <lineage>
        <taxon>Bacteria</taxon>
        <taxon>Bacillati</taxon>
        <taxon>Bacillota</taxon>
        <taxon>Bacilli</taxon>
        <taxon>Lactobacillales</taxon>
        <taxon>Lactobacillaceae</taxon>
        <taxon>Limosilactobacillus</taxon>
    </lineage>
</organism>
<protein>
    <submittedName>
        <fullName evidence="1">Uncharacterized protein</fullName>
    </submittedName>
</protein>
<gene>
    <name evidence="1" type="ORF">LX03_03330</name>
</gene>
<sequence length="94" mass="11222">MVKTETKKYTKHKRPVYDFYKGACLLAHDKTDKELAEMFNVQARTIRWYGSKEYHRSLERRNSVKNARIAYRTGTMISDDDDCLRLIQELDDED</sequence>
<accession>A0A099YCK8</accession>
<reference evidence="1 2" key="1">
    <citation type="submission" date="2014-09" db="EMBL/GenBank/DDBJ databases">
        <title>Lactobacillus mucosae CRL573 Genome Sequencing.</title>
        <authorList>
            <person name="Bleckwedel J."/>
            <person name="Teran L.C."/>
            <person name="Bonacina J."/>
            <person name="Saavedra L."/>
            <person name="Mozzi F.B."/>
            <person name="Raya R.R."/>
        </authorList>
    </citation>
    <scope>NUCLEOTIDE SEQUENCE [LARGE SCALE GENOMIC DNA]</scope>
    <source>
        <strain evidence="1 2">CRL573</strain>
    </source>
</reference>
<name>A0A099YCK8_LIMMU</name>
<dbReference type="Proteomes" id="UP000030001">
    <property type="component" value="Unassembled WGS sequence"/>
</dbReference>